<feature type="domain" description="UspA" evidence="2">
    <location>
        <begin position="151"/>
        <end position="296"/>
    </location>
</feature>
<proteinExistence type="inferred from homology"/>
<dbReference type="CDD" id="cd00293">
    <property type="entry name" value="USP-like"/>
    <property type="match status" value="2"/>
</dbReference>
<evidence type="ECO:0000313" key="3">
    <source>
        <dbReference type="EMBL" id="MCG5031010.1"/>
    </source>
</evidence>
<gene>
    <name evidence="3" type="ORF">MAF45_06055</name>
</gene>
<evidence type="ECO:0000259" key="2">
    <source>
        <dbReference type="Pfam" id="PF00582"/>
    </source>
</evidence>
<keyword evidence="4" id="KW-1185">Reference proteome</keyword>
<dbReference type="PANTHER" id="PTHR31964">
    <property type="entry name" value="ADENINE NUCLEOTIDE ALPHA HYDROLASES-LIKE SUPERFAMILY PROTEIN"/>
    <property type="match status" value="1"/>
</dbReference>
<reference evidence="3 4" key="1">
    <citation type="submission" date="2022-02" db="EMBL/GenBank/DDBJ databases">
        <title>Mesosutterella porci, a novel member of the family Sutterellaceae from pig feces.</title>
        <authorList>
            <person name="Wylensek D."/>
            <person name="Clavel T."/>
        </authorList>
    </citation>
    <scope>NUCLEOTIDE SEQUENCE [LARGE SCALE GENOMIC DNA]</scope>
    <source>
        <strain evidence="4">oilRF-744-wt-GAM-9</strain>
    </source>
</reference>
<dbReference type="PRINTS" id="PR01438">
    <property type="entry name" value="UNVRSLSTRESS"/>
</dbReference>
<dbReference type="InterPro" id="IPR006015">
    <property type="entry name" value="Universal_stress_UspA"/>
</dbReference>
<dbReference type="PANTHER" id="PTHR31964:SF113">
    <property type="entry name" value="USPA DOMAIN-CONTAINING PROTEIN"/>
    <property type="match status" value="1"/>
</dbReference>
<dbReference type="InterPro" id="IPR014729">
    <property type="entry name" value="Rossmann-like_a/b/a_fold"/>
</dbReference>
<feature type="domain" description="UspA" evidence="2">
    <location>
        <begin position="2"/>
        <end position="140"/>
    </location>
</feature>
<dbReference type="Gene3D" id="3.40.50.620">
    <property type="entry name" value="HUPs"/>
    <property type="match status" value="2"/>
</dbReference>
<evidence type="ECO:0000256" key="1">
    <source>
        <dbReference type="ARBA" id="ARBA00008791"/>
    </source>
</evidence>
<comment type="similarity">
    <text evidence="1">Belongs to the universal stress protein A family.</text>
</comment>
<dbReference type="Proteomes" id="UP001297600">
    <property type="component" value="Unassembled WGS sequence"/>
</dbReference>
<dbReference type="Pfam" id="PF00582">
    <property type="entry name" value="Usp"/>
    <property type="match status" value="2"/>
</dbReference>
<protein>
    <submittedName>
        <fullName evidence="3">Universal stress protein</fullName>
    </submittedName>
</protein>
<dbReference type="EMBL" id="JAKNCT010000006">
    <property type="protein sequence ID" value="MCG5031010.1"/>
    <property type="molecule type" value="Genomic_DNA"/>
</dbReference>
<dbReference type="RefSeq" id="WP_237978663.1">
    <property type="nucleotide sequence ID" value="NZ_JAKNCT010000006.1"/>
</dbReference>
<dbReference type="SUPFAM" id="SSF52402">
    <property type="entry name" value="Adenine nucleotide alpha hydrolases-like"/>
    <property type="match status" value="2"/>
</dbReference>
<sequence>MKILVPVDLSSGSRHAVEFLASRKTLLGASASIELLNVQTPLKHRSSILFGQGAIDRYYEEHAERVFTRCRQVLNSEGLFVRESIQVGVPDQKIAEEAKRYGADLIVMGTRGLGALRGLFMTSVSTGVISMACCPVLLVKEKQGPLGDDLHVGVCVDGSSYGAAAAQYILKHPKLFGRNARFDLINVVNDYRGAALTNVTGIAMPTLSDQEITELEQNDFKDAMSKVQPLFERAKLETHGVCLVGNPASEITAYAEANGIDLLVTGTHGYTRLKSAVMGSTAQTLAAHSSIPLLVVQSGKPEQPQKQP</sequence>
<dbReference type="InterPro" id="IPR006016">
    <property type="entry name" value="UspA"/>
</dbReference>
<organism evidence="3 4">
    <name type="scientific">Mesosutterella porci</name>
    <dbReference type="NCBI Taxonomy" id="2915351"/>
    <lineage>
        <taxon>Bacteria</taxon>
        <taxon>Pseudomonadati</taxon>
        <taxon>Pseudomonadota</taxon>
        <taxon>Betaproteobacteria</taxon>
        <taxon>Burkholderiales</taxon>
        <taxon>Sutterellaceae</taxon>
        <taxon>Mesosutterella</taxon>
    </lineage>
</organism>
<comment type="caution">
    <text evidence="3">The sequence shown here is derived from an EMBL/GenBank/DDBJ whole genome shotgun (WGS) entry which is preliminary data.</text>
</comment>
<name>A0ABS9MQY3_9BURK</name>
<accession>A0ABS9MQY3</accession>
<evidence type="ECO:0000313" key="4">
    <source>
        <dbReference type="Proteomes" id="UP001297600"/>
    </source>
</evidence>